<evidence type="ECO:0000313" key="2">
    <source>
        <dbReference type="Proteomes" id="UP000183915"/>
    </source>
</evidence>
<protein>
    <recommendedName>
        <fullName evidence="3">Lipoprotein</fullName>
    </recommendedName>
</protein>
<dbReference type="EMBL" id="FNTT01000002">
    <property type="protein sequence ID" value="SEE06348.1"/>
    <property type="molecule type" value="Genomic_DNA"/>
</dbReference>
<accession>A0ABY0YX15</accession>
<organism evidence="1 2">
    <name type="scientific">Pseudomonas kilonensis</name>
    <dbReference type="NCBI Taxonomy" id="132476"/>
    <lineage>
        <taxon>Bacteria</taxon>
        <taxon>Pseudomonadati</taxon>
        <taxon>Pseudomonadota</taxon>
        <taxon>Gammaproteobacteria</taxon>
        <taxon>Pseudomonadales</taxon>
        <taxon>Pseudomonadaceae</taxon>
        <taxon>Pseudomonas</taxon>
    </lineage>
</organism>
<sequence>MHHLPRLYGIRPYPVTTPYSKIHALLRNAGLGCSIALIVGCTNKQVNTFIFAADLPPDFAYQAAVYYVPAPGETCTVETRYNKAPEFNREWRKAYKPDSEIVIRRTRMGCPLVISRIELEINSAYGKDWGDISQDSANVVIRDELEAQYKGTFSEAGESTFYGQCQWLFRTAGSKRRIVKILDCKKTNPQGELGRGRPFSAYTLDQLPGKTVRMKIKLAREERPYMGDTWVKVPNGWKRCMGDNFEDQYAFCFGNYKDFSSFQMPDGRQCTIYPGCTE</sequence>
<comment type="caution">
    <text evidence="1">The sequence shown here is derived from an EMBL/GenBank/DDBJ whole genome shotgun (WGS) entry which is preliminary data.</text>
</comment>
<name>A0ABY0YX15_9PSED</name>
<dbReference type="Proteomes" id="UP000183915">
    <property type="component" value="Unassembled WGS sequence"/>
</dbReference>
<keyword evidence="2" id="KW-1185">Reference proteome</keyword>
<evidence type="ECO:0008006" key="3">
    <source>
        <dbReference type="Google" id="ProtNLM"/>
    </source>
</evidence>
<reference evidence="1 2" key="1">
    <citation type="submission" date="2016-10" db="EMBL/GenBank/DDBJ databases">
        <authorList>
            <person name="Varghese N."/>
            <person name="Submissions S."/>
        </authorList>
    </citation>
    <scope>NUCLEOTIDE SEQUENCE [LARGE SCALE GENOMIC DNA]</scope>
    <source>
        <strain evidence="1 2">BS3780</strain>
    </source>
</reference>
<evidence type="ECO:0000313" key="1">
    <source>
        <dbReference type="EMBL" id="SEE06348.1"/>
    </source>
</evidence>
<proteinExistence type="predicted"/>
<gene>
    <name evidence="1" type="ORF">SAMN04490188_2479</name>
</gene>